<comment type="caution">
    <text evidence="5">The sequence shown here is derived from an EMBL/GenBank/DDBJ whole genome shotgun (WGS) entry which is preliminary data.</text>
</comment>
<keyword evidence="1" id="KW-0433">Leucine-rich repeat</keyword>
<keyword evidence="2" id="KW-0677">Repeat</keyword>
<dbReference type="PROSITE" id="PS51450">
    <property type="entry name" value="LRR"/>
    <property type="match status" value="3"/>
</dbReference>
<dbReference type="AlphaFoldDB" id="A0A7D9HY52"/>
<evidence type="ECO:0000313" key="5">
    <source>
        <dbReference type="EMBL" id="CAB3995704.1"/>
    </source>
</evidence>
<gene>
    <name evidence="5" type="ORF">PACLA_8A044685</name>
</gene>
<dbReference type="PRINTS" id="PR00019">
    <property type="entry name" value="LEURICHRPT"/>
</dbReference>
<dbReference type="Pfam" id="PF13855">
    <property type="entry name" value="LRR_8"/>
    <property type="match status" value="1"/>
</dbReference>
<dbReference type="Proteomes" id="UP001152795">
    <property type="component" value="Unassembled WGS sequence"/>
</dbReference>
<dbReference type="InterPro" id="IPR003591">
    <property type="entry name" value="Leu-rich_rpt_typical-subtyp"/>
</dbReference>
<sequence>MRLNCDVAVQNWSSTQGLVSRRKATRASISIGLKAGRNRVTSAENDNGGTAFLLLCTANNMSGTKYKIHGNIANIFGKFVREGKATIRFKQPTHELCLSKADPPSLYKFLTTLKSSTKDNKNVKLPVLTAVKRSDVQKVKTDLMIYGTNEYLKASATFPQSLQKLSVVNCRLIRFDVRILALKHLVELNLSQNKLKELDFSLERLKLLKTLNLSSNQLTRLPSKICRTSNLVTLDLSNNELSCLPVALGAMTSLVNMRLNNNQLASLPSTIGQLTNLRSLNVGNNQLVVLPWPVSSQLWLDALDVSGNNFVSEDHYTSHNFLSETLQERAGKAIRKDRVYYNQHMIGRYLCDFLDSAKLCSTCQQWCFGCIYEIYKENLRGLAHEVTSSGQQYIPLEVYFCSSTCAYSVTV</sequence>
<evidence type="ECO:0000256" key="1">
    <source>
        <dbReference type="ARBA" id="ARBA00022614"/>
    </source>
</evidence>
<dbReference type="Gene3D" id="3.80.10.10">
    <property type="entry name" value="Ribonuclease Inhibitor"/>
    <property type="match status" value="1"/>
</dbReference>
<dbReference type="PANTHER" id="PTHR48051:SF1">
    <property type="entry name" value="RAS SUPPRESSOR PROTEIN 1"/>
    <property type="match status" value="1"/>
</dbReference>
<dbReference type="SMART" id="SM00364">
    <property type="entry name" value="LRR_BAC"/>
    <property type="match status" value="5"/>
</dbReference>
<dbReference type="SMART" id="SM00369">
    <property type="entry name" value="LRR_TYP"/>
    <property type="match status" value="5"/>
</dbReference>
<dbReference type="PANTHER" id="PTHR48051">
    <property type="match status" value="1"/>
</dbReference>
<dbReference type="OrthoDB" id="17912at2759"/>
<evidence type="ECO:0000256" key="3">
    <source>
        <dbReference type="ARBA" id="ARBA00023242"/>
    </source>
</evidence>
<dbReference type="InterPro" id="IPR050216">
    <property type="entry name" value="LRR_domain-containing"/>
</dbReference>
<evidence type="ECO:0000259" key="4">
    <source>
        <dbReference type="Pfam" id="PF25344"/>
    </source>
</evidence>
<accession>A0A7D9HY52</accession>
<keyword evidence="3" id="KW-0539">Nucleus</keyword>
<evidence type="ECO:0000256" key="2">
    <source>
        <dbReference type="ARBA" id="ARBA00022737"/>
    </source>
</evidence>
<dbReference type="InterPro" id="IPR057437">
    <property type="entry name" value="PIF1/LRR1_PH"/>
</dbReference>
<feature type="domain" description="PIF1/LRR1 pleckstrin homology" evidence="4">
    <location>
        <begin position="1"/>
        <end position="124"/>
    </location>
</feature>
<name>A0A7D9HY52_PARCT</name>
<reference evidence="5" key="1">
    <citation type="submission" date="2020-04" db="EMBL/GenBank/DDBJ databases">
        <authorList>
            <person name="Alioto T."/>
            <person name="Alioto T."/>
            <person name="Gomez Garrido J."/>
        </authorList>
    </citation>
    <scope>NUCLEOTIDE SEQUENCE</scope>
    <source>
        <strain evidence="5">A484AB</strain>
    </source>
</reference>
<organism evidence="5 6">
    <name type="scientific">Paramuricea clavata</name>
    <name type="common">Red gorgonian</name>
    <name type="synonym">Violescent sea-whip</name>
    <dbReference type="NCBI Taxonomy" id="317549"/>
    <lineage>
        <taxon>Eukaryota</taxon>
        <taxon>Metazoa</taxon>
        <taxon>Cnidaria</taxon>
        <taxon>Anthozoa</taxon>
        <taxon>Octocorallia</taxon>
        <taxon>Malacalcyonacea</taxon>
        <taxon>Plexauridae</taxon>
        <taxon>Paramuricea</taxon>
    </lineage>
</organism>
<dbReference type="InterPro" id="IPR032675">
    <property type="entry name" value="LRR_dom_sf"/>
</dbReference>
<dbReference type="SUPFAM" id="SSF52058">
    <property type="entry name" value="L domain-like"/>
    <property type="match status" value="1"/>
</dbReference>
<keyword evidence="6" id="KW-1185">Reference proteome</keyword>
<dbReference type="InterPro" id="IPR001611">
    <property type="entry name" value="Leu-rich_rpt"/>
</dbReference>
<evidence type="ECO:0000313" key="6">
    <source>
        <dbReference type="Proteomes" id="UP001152795"/>
    </source>
</evidence>
<protein>
    <submittedName>
        <fullName evidence="5">Leucine-rich repeat 1</fullName>
    </submittedName>
</protein>
<dbReference type="GO" id="GO:0005737">
    <property type="term" value="C:cytoplasm"/>
    <property type="evidence" value="ECO:0007669"/>
    <property type="project" value="TreeGrafter"/>
</dbReference>
<proteinExistence type="predicted"/>
<dbReference type="EMBL" id="CACRXK020002712">
    <property type="protein sequence ID" value="CAB3995704.1"/>
    <property type="molecule type" value="Genomic_DNA"/>
</dbReference>
<dbReference type="Pfam" id="PF25344">
    <property type="entry name" value="PH_LRR1"/>
    <property type="match status" value="1"/>
</dbReference>